<feature type="transmembrane region" description="Helical" evidence="2">
    <location>
        <begin position="21"/>
        <end position="42"/>
    </location>
</feature>
<feature type="compositionally biased region" description="Basic residues" evidence="1">
    <location>
        <begin position="197"/>
        <end position="206"/>
    </location>
</feature>
<feature type="region of interest" description="Disordered" evidence="1">
    <location>
        <begin position="232"/>
        <end position="251"/>
    </location>
</feature>
<dbReference type="GeneID" id="123102108"/>
<dbReference type="Gramene" id="TraesSYM5A03G02603510.1">
    <property type="protein sequence ID" value="TraesSYM5A03G02603510.1.CDS1"/>
    <property type="gene ID" value="TraesSYM5A03G02603510"/>
</dbReference>
<keyword evidence="4" id="KW-1185">Reference proteome</keyword>
<dbReference type="PANTHER" id="PTHR35997:SF6">
    <property type="entry name" value="COTTON FIBER PROTEIN"/>
    <property type="match status" value="1"/>
</dbReference>
<dbReference type="OrthoDB" id="680761at2759"/>
<dbReference type="Gramene" id="TraesJUL5A03G02594700.1">
    <property type="protein sequence ID" value="TraesJUL5A03G02594700.1.CDS1"/>
    <property type="gene ID" value="TraesJUL5A03G02594700"/>
</dbReference>
<dbReference type="RefSeq" id="XP_044379324.1">
    <property type="nucleotide sequence ID" value="XM_044523389.1"/>
</dbReference>
<dbReference type="EnsemblPlants" id="TraesCS5A02G031000.1">
    <property type="protein sequence ID" value="TraesCS5A02G031000.1.cds1"/>
    <property type="gene ID" value="TraesCS5A02G031000"/>
</dbReference>
<dbReference type="Gramene" id="TraesCLE_scaffold_081648_01G000300.1">
    <property type="protein sequence ID" value="TraesCLE_scaffold_081648_01G000300.1"/>
    <property type="gene ID" value="TraesCLE_scaffold_081648_01G000300"/>
</dbReference>
<keyword evidence="2" id="KW-1133">Transmembrane helix</keyword>
<dbReference type="InterPro" id="IPR008480">
    <property type="entry name" value="DUF761_pln"/>
</dbReference>
<dbReference type="OMA" id="CAMEEND"/>
<evidence type="ECO:0000313" key="4">
    <source>
        <dbReference type="Proteomes" id="UP000019116"/>
    </source>
</evidence>
<dbReference type="Gramene" id="TraesRN5A0100078800.1">
    <property type="protein sequence ID" value="TraesRN5A0100078800.1"/>
    <property type="gene ID" value="TraesRN5A0100078800"/>
</dbReference>
<dbReference type="Gramene" id="TraesARI5A03G02616090.1">
    <property type="protein sequence ID" value="TraesARI5A03G02616090.1.CDS1"/>
    <property type="gene ID" value="TraesARI5A03G02616090"/>
</dbReference>
<evidence type="ECO:0000256" key="1">
    <source>
        <dbReference type="SAM" id="MobiDB-lite"/>
    </source>
</evidence>
<dbReference type="Gramene" id="TraesJAG5A03G02576900.1">
    <property type="protein sequence ID" value="TraesJAG5A03G02576900.1.CDS1"/>
    <property type="gene ID" value="TraesJAG5A03G02576900"/>
</dbReference>
<dbReference type="Gramene" id="TraesCS5A02G031000.1">
    <property type="protein sequence ID" value="TraesCS5A02G031000.1.cds1"/>
    <property type="gene ID" value="TraesCS5A02G031000"/>
</dbReference>
<dbReference type="Pfam" id="PF05553">
    <property type="entry name" value="DUF761"/>
    <property type="match status" value="1"/>
</dbReference>
<dbReference type="Gramene" id="TraesCAD_scaffold_058274_01G000300.1">
    <property type="protein sequence ID" value="TraesCAD_scaffold_058274_01G000300.1"/>
    <property type="gene ID" value="TraesCAD_scaffold_058274_01G000300"/>
</dbReference>
<feature type="transmembrane region" description="Helical" evidence="2">
    <location>
        <begin position="54"/>
        <end position="76"/>
    </location>
</feature>
<reference evidence="3" key="1">
    <citation type="submission" date="2018-08" db="EMBL/GenBank/DDBJ databases">
        <authorList>
            <person name="Rossello M."/>
        </authorList>
    </citation>
    <scope>NUCLEOTIDE SEQUENCE [LARGE SCALE GENOMIC DNA]</scope>
    <source>
        <strain evidence="3">cv. Chinese Spring</strain>
    </source>
</reference>
<dbReference type="Gramene" id="TraesROB_scaffold_103702_01G000100.1">
    <property type="protein sequence ID" value="TraesROB_scaffold_103702_01G000100.1"/>
    <property type="gene ID" value="TraesROB_scaffold_103702_01G000100"/>
</dbReference>
<dbReference type="AlphaFoldDB" id="A0A3B6K9V7"/>
<evidence type="ECO:0008006" key="5">
    <source>
        <dbReference type="Google" id="ProtNLM"/>
    </source>
</evidence>
<organism evidence="3">
    <name type="scientific">Triticum aestivum</name>
    <name type="common">Wheat</name>
    <dbReference type="NCBI Taxonomy" id="4565"/>
    <lineage>
        <taxon>Eukaryota</taxon>
        <taxon>Viridiplantae</taxon>
        <taxon>Streptophyta</taxon>
        <taxon>Embryophyta</taxon>
        <taxon>Tracheophyta</taxon>
        <taxon>Spermatophyta</taxon>
        <taxon>Magnoliopsida</taxon>
        <taxon>Liliopsida</taxon>
        <taxon>Poales</taxon>
        <taxon>Poaceae</taxon>
        <taxon>BOP clade</taxon>
        <taxon>Pooideae</taxon>
        <taxon>Triticodae</taxon>
        <taxon>Triticeae</taxon>
        <taxon>Triticinae</taxon>
        <taxon>Triticum</taxon>
    </lineage>
</organism>
<dbReference type="Gramene" id="TraesCS5A03G0077100.1">
    <property type="protein sequence ID" value="TraesCS5A03G0077100.1.CDS1"/>
    <property type="gene ID" value="TraesCS5A03G0077100"/>
</dbReference>
<name>A0A3B6K9V7_WHEAT</name>
<reference evidence="3" key="2">
    <citation type="submission" date="2018-10" db="UniProtKB">
        <authorList>
            <consortium name="EnsemblPlants"/>
        </authorList>
    </citation>
    <scope>IDENTIFICATION</scope>
</reference>
<protein>
    <recommendedName>
        <fullName evidence="5">DUF4408 domain-containing protein</fullName>
    </recommendedName>
</protein>
<sequence>MLPLVNMQASPEKEASRQQQMMTKVSISILVMALPVLYVSVLRVPPATLFRDTTFWFLMSNSIIVVIAADSGMLFFGSSASASPGVDDRPFVVSNYNGDAAAVPMVSVSSDEPLLPVAVVEDQPLVVARDILVHGDTAVDSHAHALVVRGEEDARPKMAMSGKPSYAYPTGEGDDDGVVVKARLTASRSLAREERAARRRRSRSHSHALVPDTDTVVVQDKSVVVVRDEKLRRTATEGRRQPTAAEEEESEYYARLSDEELNRRVEDFITRFNREIRLQVEKEELQA</sequence>
<keyword evidence="2" id="KW-0812">Transmembrane</keyword>
<dbReference type="Gramene" id="TraesPARA_EIv1.0_1619330.1">
    <property type="protein sequence ID" value="TraesPARA_EIv1.0_1619330.1.CDS1"/>
    <property type="gene ID" value="TraesPARA_EIv1.0_1619330"/>
</dbReference>
<evidence type="ECO:0000256" key="2">
    <source>
        <dbReference type="SAM" id="Phobius"/>
    </source>
</evidence>
<dbReference type="Gramene" id="TraesMAC5A03G02574130.1">
    <property type="protein sequence ID" value="TraesMAC5A03G02574130.1.CDS1"/>
    <property type="gene ID" value="TraesMAC5A03G02574130"/>
</dbReference>
<dbReference type="Gramene" id="TraesLAC5A03G02529850.1">
    <property type="protein sequence ID" value="TraesLAC5A03G02529850.1.CDS1"/>
    <property type="gene ID" value="TraesLAC5A03G02529850"/>
</dbReference>
<accession>A0A3B6K9V7</accession>
<dbReference type="Gramene" id="TraesSTA5A03G02566680.1">
    <property type="protein sequence ID" value="TraesSTA5A03G02566680.1.CDS1"/>
    <property type="gene ID" value="TraesSTA5A03G02566680"/>
</dbReference>
<proteinExistence type="predicted"/>
<feature type="region of interest" description="Disordered" evidence="1">
    <location>
        <begin position="190"/>
        <end position="210"/>
    </location>
</feature>
<gene>
    <name evidence="3" type="primary">LOC123102108</name>
</gene>
<dbReference type="SMR" id="A0A3B6K9V7"/>
<dbReference type="PANTHER" id="PTHR35997">
    <property type="entry name" value="COTTON FIBER PROTEIN-RELATED"/>
    <property type="match status" value="1"/>
</dbReference>
<dbReference type="Gramene" id="TraesLDM5A03G02578810.1">
    <property type="protein sequence ID" value="TraesLDM5A03G02578810.1.CDS1"/>
    <property type="gene ID" value="TraesLDM5A03G02578810"/>
</dbReference>
<dbReference type="Proteomes" id="UP000019116">
    <property type="component" value="Chromosome 5A"/>
</dbReference>
<keyword evidence="2" id="KW-0472">Membrane</keyword>
<evidence type="ECO:0000313" key="3">
    <source>
        <dbReference type="EnsemblPlants" id="TraesCS5A02G031000.1.cds1"/>
    </source>
</evidence>
<dbReference type="Gramene" id="TraesWEE_scaffold_115707_01G000100.1">
    <property type="protein sequence ID" value="TraesWEE_scaffold_115707_01G000100.1"/>
    <property type="gene ID" value="TraesWEE_scaffold_115707_01G000100"/>
</dbReference>